<dbReference type="GO" id="GO:0061809">
    <property type="term" value="F:NAD+ nucleosidase activity, cyclic ADP-ribose generating"/>
    <property type="evidence" value="ECO:0007669"/>
    <property type="project" value="UniProtKB-EC"/>
</dbReference>
<keyword evidence="3" id="KW-0520">NAD</keyword>
<evidence type="ECO:0000313" key="6">
    <source>
        <dbReference type="EMBL" id="KAB2634966.1"/>
    </source>
</evidence>
<feature type="domain" description="TIR" evidence="5">
    <location>
        <begin position="12"/>
        <end position="156"/>
    </location>
</feature>
<comment type="catalytic activity">
    <reaction evidence="4">
        <text>NAD(+) + H2O = ADP-D-ribose + nicotinamide + H(+)</text>
        <dbReference type="Rhea" id="RHEA:16301"/>
        <dbReference type="ChEBI" id="CHEBI:15377"/>
        <dbReference type="ChEBI" id="CHEBI:15378"/>
        <dbReference type="ChEBI" id="CHEBI:17154"/>
        <dbReference type="ChEBI" id="CHEBI:57540"/>
        <dbReference type="ChEBI" id="CHEBI:57967"/>
        <dbReference type="EC" id="3.2.2.6"/>
    </reaction>
    <physiologicalReaction direction="left-to-right" evidence="4">
        <dbReference type="Rhea" id="RHEA:16302"/>
    </physiologicalReaction>
</comment>
<dbReference type="InterPro" id="IPR035897">
    <property type="entry name" value="Toll_tir_struct_dom_sf"/>
</dbReference>
<comment type="caution">
    <text evidence="6">The sequence shown here is derived from an EMBL/GenBank/DDBJ whole genome shotgun (WGS) entry which is preliminary data.</text>
</comment>
<dbReference type="OrthoDB" id="1905256at2759"/>
<evidence type="ECO:0000259" key="5">
    <source>
        <dbReference type="PROSITE" id="PS50104"/>
    </source>
</evidence>
<reference evidence="6 7" key="1">
    <citation type="submission" date="2019-09" db="EMBL/GenBank/DDBJ databases">
        <authorList>
            <person name="Ou C."/>
        </authorList>
    </citation>
    <scope>NUCLEOTIDE SEQUENCE [LARGE SCALE GENOMIC DNA]</scope>
    <source>
        <strain evidence="6">S2</strain>
        <tissue evidence="6">Leaf</tissue>
    </source>
</reference>
<dbReference type="Proteomes" id="UP000327157">
    <property type="component" value="Unassembled WGS sequence"/>
</dbReference>
<keyword evidence="2" id="KW-0378">Hydrolase</keyword>
<evidence type="ECO:0000256" key="2">
    <source>
        <dbReference type="ARBA" id="ARBA00022801"/>
    </source>
</evidence>
<evidence type="ECO:0000256" key="4">
    <source>
        <dbReference type="ARBA" id="ARBA00047304"/>
    </source>
</evidence>
<proteinExistence type="predicted"/>
<dbReference type="SMART" id="SM00255">
    <property type="entry name" value="TIR"/>
    <property type="match status" value="1"/>
</dbReference>
<evidence type="ECO:0000313" key="7">
    <source>
        <dbReference type="Proteomes" id="UP000327157"/>
    </source>
</evidence>
<dbReference type="Gene3D" id="3.40.50.10140">
    <property type="entry name" value="Toll/interleukin-1 receptor homology (TIR) domain"/>
    <property type="match status" value="1"/>
</dbReference>
<accession>A0A5N5I484</accession>
<protein>
    <recommendedName>
        <fullName evidence="1">ADP-ribosyl cyclase/cyclic ADP-ribose hydrolase</fullName>
        <ecNumber evidence="1">3.2.2.6</ecNumber>
    </recommendedName>
</protein>
<dbReference type="FunFam" id="3.40.50.10140:FF:000007">
    <property type="entry name" value="Disease resistance protein (TIR-NBS-LRR class)"/>
    <property type="match status" value="1"/>
</dbReference>
<dbReference type="Pfam" id="PF01582">
    <property type="entry name" value="TIR"/>
    <property type="match status" value="1"/>
</dbReference>
<gene>
    <name evidence="6" type="ORF">D8674_036702</name>
</gene>
<dbReference type="PANTHER" id="PTHR32009">
    <property type="entry name" value="TMV RESISTANCE PROTEIN N-LIKE"/>
    <property type="match status" value="1"/>
</dbReference>
<reference evidence="6 7" key="2">
    <citation type="submission" date="2019-11" db="EMBL/GenBank/DDBJ databases">
        <title>A de novo genome assembly of a pear dwarfing rootstock.</title>
        <authorList>
            <person name="Wang F."/>
            <person name="Wang J."/>
            <person name="Li S."/>
            <person name="Zhang Y."/>
            <person name="Fang M."/>
            <person name="Ma L."/>
            <person name="Zhao Y."/>
            <person name="Jiang S."/>
        </authorList>
    </citation>
    <scope>NUCLEOTIDE SEQUENCE [LARGE SCALE GENOMIC DNA]</scope>
    <source>
        <strain evidence="6">S2</strain>
        <tissue evidence="6">Leaf</tissue>
    </source>
</reference>
<name>A0A5N5I484_9ROSA</name>
<dbReference type="SUPFAM" id="SSF52200">
    <property type="entry name" value="Toll/Interleukin receptor TIR domain"/>
    <property type="match status" value="1"/>
</dbReference>
<sequence length="170" mass="19780">MTSHEPSSSKLWNYDVFVSFRGEDTRNGFTSHLHAALQDWGFHAFVDEDKLKRGEEVQPELLRAIEESRISIIVFSKNYADSRWLLDELVMIMECREKLGQRVLPIFFHVDPSHVRNQEGCLAQAFQKHEDGILEEEDDKEREAKKERVKQWRGALTQAANLSGHYLNHG</sequence>
<dbReference type="PROSITE" id="PS50104">
    <property type="entry name" value="TIR"/>
    <property type="match status" value="1"/>
</dbReference>
<dbReference type="AlphaFoldDB" id="A0A5N5I484"/>
<organism evidence="6 7">
    <name type="scientific">Pyrus ussuriensis x Pyrus communis</name>
    <dbReference type="NCBI Taxonomy" id="2448454"/>
    <lineage>
        <taxon>Eukaryota</taxon>
        <taxon>Viridiplantae</taxon>
        <taxon>Streptophyta</taxon>
        <taxon>Embryophyta</taxon>
        <taxon>Tracheophyta</taxon>
        <taxon>Spermatophyta</taxon>
        <taxon>Magnoliopsida</taxon>
        <taxon>eudicotyledons</taxon>
        <taxon>Gunneridae</taxon>
        <taxon>Pentapetalae</taxon>
        <taxon>rosids</taxon>
        <taxon>fabids</taxon>
        <taxon>Rosales</taxon>
        <taxon>Rosaceae</taxon>
        <taxon>Amygdaloideae</taxon>
        <taxon>Maleae</taxon>
        <taxon>Pyrus</taxon>
    </lineage>
</organism>
<dbReference type="GO" id="GO:0007165">
    <property type="term" value="P:signal transduction"/>
    <property type="evidence" value="ECO:0007669"/>
    <property type="project" value="InterPro"/>
</dbReference>
<dbReference type="EC" id="3.2.2.6" evidence="1"/>
<keyword evidence="7" id="KW-1185">Reference proteome</keyword>
<dbReference type="PANTHER" id="PTHR32009:SF39">
    <property type="entry name" value="TIR DOMAIN-CONTAINING PROTEIN"/>
    <property type="match status" value="1"/>
</dbReference>
<evidence type="ECO:0000256" key="3">
    <source>
        <dbReference type="ARBA" id="ARBA00023027"/>
    </source>
</evidence>
<evidence type="ECO:0000256" key="1">
    <source>
        <dbReference type="ARBA" id="ARBA00011982"/>
    </source>
</evidence>
<dbReference type="EMBL" id="SMOL01000007">
    <property type="protein sequence ID" value="KAB2634966.1"/>
    <property type="molecule type" value="Genomic_DNA"/>
</dbReference>
<dbReference type="InterPro" id="IPR000157">
    <property type="entry name" value="TIR_dom"/>
</dbReference>